<dbReference type="EMBL" id="NKFA01000003">
    <property type="protein sequence ID" value="OXI48181.1"/>
    <property type="molecule type" value="Genomic_DNA"/>
</dbReference>
<dbReference type="Pfam" id="PF01061">
    <property type="entry name" value="ABC2_membrane"/>
    <property type="match status" value="1"/>
</dbReference>
<keyword evidence="7 9" id="KW-1133">Transmembrane helix</keyword>
<organism evidence="11 12">
    <name type="scientific">Burkholderia aenigmatica</name>
    <dbReference type="NCBI Taxonomy" id="2015348"/>
    <lineage>
        <taxon>Bacteria</taxon>
        <taxon>Pseudomonadati</taxon>
        <taxon>Pseudomonadota</taxon>
        <taxon>Betaproteobacteria</taxon>
        <taxon>Burkholderiales</taxon>
        <taxon>Burkholderiaceae</taxon>
        <taxon>Burkholderia</taxon>
        <taxon>Burkholderia cepacia complex</taxon>
    </lineage>
</organism>
<dbReference type="InterPro" id="IPR013525">
    <property type="entry name" value="ABC2_TM"/>
</dbReference>
<comment type="similarity">
    <text evidence="2 9">Belongs to the ABC-2 integral membrane protein family.</text>
</comment>
<evidence type="ECO:0000256" key="6">
    <source>
        <dbReference type="ARBA" id="ARBA00022692"/>
    </source>
</evidence>
<evidence type="ECO:0000256" key="2">
    <source>
        <dbReference type="ARBA" id="ARBA00007783"/>
    </source>
</evidence>
<dbReference type="Proteomes" id="UP000214600">
    <property type="component" value="Unassembled WGS sequence"/>
</dbReference>
<protein>
    <recommendedName>
        <fullName evidence="9">Transport permease protein</fullName>
    </recommendedName>
</protein>
<feature type="transmembrane region" description="Helical" evidence="9">
    <location>
        <begin position="184"/>
        <end position="201"/>
    </location>
</feature>
<dbReference type="GO" id="GO:0015920">
    <property type="term" value="P:lipopolysaccharide transport"/>
    <property type="evidence" value="ECO:0007669"/>
    <property type="project" value="TreeGrafter"/>
</dbReference>
<keyword evidence="5" id="KW-0997">Cell inner membrane</keyword>
<evidence type="ECO:0000313" key="11">
    <source>
        <dbReference type="EMBL" id="OXI48181.1"/>
    </source>
</evidence>
<evidence type="ECO:0000256" key="8">
    <source>
        <dbReference type="ARBA" id="ARBA00023136"/>
    </source>
</evidence>
<name>A0A228IZY3_9BURK</name>
<keyword evidence="4 9" id="KW-1003">Cell membrane</keyword>
<feature type="transmembrane region" description="Helical" evidence="9">
    <location>
        <begin position="237"/>
        <end position="259"/>
    </location>
</feature>
<dbReference type="PRINTS" id="PR00164">
    <property type="entry name" value="ABC2TRNSPORT"/>
</dbReference>
<evidence type="ECO:0000313" key="12">
    <source>
        <dbReference type="Proteomes" id="UP000214600"/>
    </source>
</evidence>
<reference evidence="12" key="1">
    <citation type="submission" date="2017-06" db="EMBL/GenBank/DDBJ databases">
        <authorList>
            <person name="LiPuma J."/>
            <person name="Spilker T."/>
        </authorList>
    </citation>
    <scope>NUCLEOTIDE SEQUENCE [LARGE SCALE GENOMIC DNA]</scope>
    <source>
        <strain evidence="12">AU17325</strain>
    </source>
</reference>
<dbReference type="GO" id="GO:0140359">
    <property type="term" value="F:ABC-type transporter activity"/>
    <property type="evidence" value="ECO:0007669"/>
    <property type="project" value="InterPro"/>
</dbReference>
<accession>A0A228IZY3</accession>
<dbReference type="InterPro" id="IPR047817">
    <property type="entry name" value="ABC2_TM_bact-type"/>
</dbReference>
<comment type="subcellular location">
    <subcellularLocation>
        <location evidence="1 9">Cell inner membrane</location>
        <topology evidence="1 9">Multi-pass membrane protein</topology>
    </subcellularLocation>
</comment>
<evidence type="ECO:0000256" key="4">
    <source>
        <dbReference type="ARBA" id="ARBA00022475"/>
    </source>
</evidence>
<sequence>MPILPNCRFQLNSIMFTKELFAYRHVLYQLVTQQLLARYRRTIFGYLWTILNPLMMMTVSAVVFSHIFRLGLRDYAIFLFAATVPWNFFSGCVVQAGSSIVSNEGLIKKVYVPKLIFPISTAIGCLLDSLFGLVALFVIAFVVGARISPALFFLPISFAILYFFALGLALMLSVAMVYFRDLQHLIGVLMQALYFLTPIMYQPSAISPRLQNILRFNPLLYFVDLFRAPIYRSELPSLTVIGIALGAAIASFSIGLKLFRSYENKLIFRL</sequence>
<evidence type="ECO:0000256" key="3">
    <source>
        <dbReference type="ARBA" id="ARBA00022448"/>
    </source>
</evidence>
<gene>
    <name evidence="11" type="ORF">CFB84_04300</name>
</gene>
<evidence type="ECO:0000259" key="10">
    <source>
        <dbReference type="PROSITE" id="PS51012"/>
    </source>
</evidence>
<keyword evidence="8 9" id="KW-0472">Membrane</keyword>
<feature type="transmembrane region" description="Helical" evidence="9">
    <location>
        <begin position="150"/>
        <end position="178"/>
    </location>
</feature>
<dbReference type="GO" id="GO:0043190">
    <property type="term" value="C:ATP-binding cassette (ABC) transporter complex"/>
    <property type="evidence" value="ECO:0007669"/>
    <property type="project" value="InterPro"/>
</dbReference>
<feature type="domain" description="ABC transmembrane type-2" evidence="10">
    <location>
        <begin position="44"/>
        <end position="262"/>
    </location>
</feature>
<feature type="transmembrane region" description="Helical" evidence="9">
    <location>
        <begin position="76"/>
        <end position="96"/>
    </location>
</feature>
<feature type="transmembrane region" description="Helical" evidence="9">
    <location>
        <begin position="43"/>
        <end position="64"/>
    </location>
</feature>
<comment type="caution">
    <text evidence="11">The sequence shown here is derived from an EMBL/GenBank/DDBJ whole genome shotgun (WGS) entry which is preliminary data.</text>
</comment>
<evidence type="ECO:0000256" key="7">
    <source>
        <dbReference type="ARBA" id="ARBA00022989"/>
    </source>
</evidence>
<dbReference type="PROSITE" id="PS51012">
    <property type="entry name" value="ABC_TM2"/>
    <property type="match status" value="1"/>
</dbReference>
<keyword evidence="6 9" id="KW-0812">Transmembrane</keyword>
<dbReference type="PANTHER" id="PTHR30413">
    <property type="entry name" value="INNER MEMBRANE TRANSPORT PERMEASE"/>
    <property type="match status" value="1"/>
</dbReference>
<evidence type="ECO:0000256" key="1">
    <source>
        <dbReference type="ARBA" id="ARBA00004429"/>
    </source>
</evidence>
<feature type="transmembrane region" description="Helical" evidence="9">
    <location>
        <begin position="116"/>
        <end position="143"/>
    </location>
</feature>
<evidence type="ECO:0000256" key="9">
    <source>
        <dbReference type="RuleBase" id="RU361157"/>
    </source>
</evidence>
<proteinExistence type="inferred from homology"/>
<keyword evidence="3 9" id="KW-0813">Transport</keyword>
<reference evidence="11 12" key="2">
    <citation type="submission" date="2017-08" db="EMBL/GenBank/DDBJ databases">
        <title>WGS of novel Burkholderia cepaca complex species.</title>
        <authorList>
            <person name="Lipuma J."/>
            <person name="Spilker T."/>
        </authorList>
    </citation>
    <scope>NUCLEOTIDE SEQUENCE [LARGE SCALE GENOMIC DNA]</scope>
    <source>
        <strain evidence="11 12">AU17325</strain>
    </source>
</reference>
<evidence type="ECO:0000256" key="5">
    <source>
        <dbReference type="ARBA" id="ARBA00022519"/>
    </source>
</evidence>
<dbReference type="AlphaFoldDB" id="A0A228IZY3"/>
<dbReference type="InterPro" id="IPR000412">
    <property type="entry name" value="ABC_2_transport"/>
</dbReference>
<dbReference type="PANTHER" id="PTHR30413:SF8">
    <property type="entry name" value="TRANSPORT PERMEASE PROTEIN"/>
    <property type="match status" value="1"/>
</dbReference>